<dbReference type="RefSeq" id="WP_284153719.1">
    <property type="nucleotide sequence ID" value="NZ_AP025516.1"/>
</dbReference>
<evidence type="ECO:0000256" key="2">
    <source>
        <dbReference type="ARBA" id="ARBA00022741"/>
    </source>
</evidence>
<gene>
    <name evidence="5" type="ORF">DPPLL_10060</name>
</gene>
<evidence type="ECO:0000313" key="6">
    <source>
        <dbReference type="Proteomes" id="UP000830055"/>
    </source>
</evidence>
<dbReference type="PANTHER" id="PTHR42788">
    <property type="entry name" value="TAURINE IMPORT ATP-BINDING PROTEIN-RELATED"/>
    <property type="match status" value="1"/>
</dbReference>
<keyword evidence="6" id="KW-1185">Reference proteome</keyword>
<evidence type="ECO:0000256" key="1">
    <source>
        <dbReference type="ARBA" id="ARBA00022448"/>
    </source>
</evidence>
<dbReference type="SUPFAM" id="SSF52540">
    <property type="entry name" value="P-loop containing nucleoside triphosphate hydrolases"/>
    <property type="match status" value="1"/>
</dbReference>
<reference evidence="5 6" key="1">
    <citation type="submission" date="2022-01" db="EMBL/GenBank/DDBJ databases">
        <title>Desulfofustis limnae sp. nov., a novel mesophilic sulfate-reducing bacterium isolated from marsh soil.</title>
        <authorList>
            <person name="Watanabe M."/>
            <person name="Takahashi A."/>
            <person name="Kojima H."/>
            <person name="Fukui M."/>
        </authorList>
    </citation>
    <scope>NUCLEOTIDE SEQUENCE [LARGE SCALE GENOMIC DNA]</scope>
    <source>
        <strain evidence="5 6">PPLL</strain>
    </source>
</reference>
<dbReference type="InterPro" id="IPR027417">
    <property type="entry name" value="P-loop_NTPase"/>
</dbReference>
<keyword evidence="1" id="KW-0813">Transport</keyword>
<dbReference type="SMART" id="SM00382">
    <property type="entry name" value="AAA"/>
    <property type="match status" value="1"/>
</dbReference>
<keyword evidence="3" id="KW-0067">ATP-binding</keyword>
<feature type="domain" description="ABC transporter" evidence="4">
    <location>
        <begin position="6"/>
        <end position="231"/>
    </location>
</feature>
<dbReference type="Pfam" id="PF00005">
    <property type="entry name" value="ABC_tran"/>
    <property type="match status" value="1"/>
</dbReference>
<dbReference type="Gene3D" id="3.40.50.300">
    <property type="entry name" value="P-loop containing nucleotide triphosphate hydrolases"/>
    <property type="match status" value="1"/>
</dbReference>
<organism evidence="5 6">
    <name type="scientific">Desulfofustis limnaeus</name>
    <dbReference type="NCBI Taxonomy" id="2740163"/>
    <lineage>
        <taxon>Bacteria</taxon>
        <taxon>Pseudomonadati</taxon>
        <taxon>Thermodesulfobacteriota</taxon>
        <taxon>Desulfobulbia</taxon>
        <taxon>Desulfobulbales</taxon>
        <taxon>Desulfocapsaceae</taxon>
        <taxon>Desulfofustis</taxon>
    </lineage>
</organism>
<dbReference type="PANTHER" id="PTHR42788:SF19">
    <property type="entry name" value="ALIPHATIC SULFONATES IMPORT ATP-BINDING PROTEIN SSUB 2"/>
    <property type="match status" value="1"/>
</dbReference>
<proteinExistence type="predicted"/>
<dbReference type="Proteomes" id="UP000830055">
    <property type="component" value="Chromosome"/>
</dbReference>
<accession>A0ABM7W6S0</accession>
<evidence type="ECO:0000313" key="5">
    <source>
        <dbReference type="EMBL" id="BDD86641.1"/>
    </source>
</evidence>
<dbReference type="InterPro" id="IPR003439">
    <property type="entry name" value="ABC_transporter-like_ATP-bd"/>
</dbReference>
<evidence type="ECO:0000259" key="4">
    <source>
        <dbReference type="PROSITE" id="PS50893"/>
    </source>
</evidence>
<sequence length="246" mass="26318">MMPAAIHLDRVSLSFADGSRLFDGLSLSLPAGRCTCLLGPSGCGKSTLLRLISGIADCRVEGTIRFEPDPGPAGRCAWMGQDDLLLPWFTLLDNVLLGARLRGERDPARQDQARRLLAEAGLADCAGSLPGALSGGMRQRGALLRTLMEERPIMLMDEPFSALDALTRMRLQNLSSRLTAGSTVVLVTHDVMEAVRMANRIIVLGGDPVGVRSQLDLPGTPPRPADAPAVSDHYGPLLDLLLRESS</sequence>
<dbReference type="PROSITE" id="PS50893">
    <property type="entry name" value="ABC_TRANSPORTER_2"/>
    <property type="match status" value="1"/>
</dbReference>
<keyword evidence="2" id="KW-0547">Nucleotide-binding</keyword>
<dbReference type="InterPro" id="IPR050166">
    <property type="entry name" value="ABC_transporter_ATP-bind"/>
</dbReference>
<protein>
    <submittedName>
        <fullName evidence="5">ABC transporter</fullName>
    </submittedName>
</protein>
<name>A0ABM7W6S0_9BACT</name>
<evidence type="ECO:0000256" key="3">
    <source>
        <dbReference type="ARBA" id="ARBA00022840"/>
    </source>
</evidence>
<dbReference type="InterPro" id="IPR003593">
    <property type="entry name" value="AAA+_ATPase"/>
</dbReference>
<dbReference type="EMBL" id="AP025516">
    <property type="protein sequence ID" value="BDD86641.1"/>
    <property type="molecule type" value="Genomic_DNA"/>
</dbReference>